<feature type="transmembrane region" description="Helical" evidence="1">
    <location>
        <begin position="60"/>
        <end position="83"/>
    </location>
</feature>
<organism evidence="2 3">
    <name type="scientific">Aureimonas fodinaquatilis</name>
    <dbReference type="NCBI Taxonomy" id="2565783"/>
    <lineage>
        <taxon>Bacteria</taxon>
        <taxon>Pseudomonadati</taxon>
        <taxon>Pseudomonadota</taxon>
        <taxon>Alphaproteobacteria</taxon>
        <taxon>Hyphomicrobiales</taxon>
        <taxon>Aurantimonadaceae</taxon>
        <taxon>Aureimonas</taxon>
    </lineage>
</organism>
<accession>A0A5B0DZ18</accession>
<reference evidence="2 3" key="1">
    <citation type="submission" date="2019-08" db="EMBL/GenBank/DDBJ databases">
        <title>Aureimonas fodiniaquatilis sp. nov., isolated from a coal mine wastewater.</title>
        <authorList>
            <person name="Kim W."/>
        </authorList>
    </citation>
    <scope>NUCLEOTIDE SEQUENCE [LARGE SCALE GENOMIC DNA]</scope>
    <source>
        <strain evidence="2 3">CAU 1482</strain>
    </source>
</reference>
<dbReference type="Pfam" id="PF14023">
    <property type="entry name" value="Bestrophin-like"/>
    <property type="match status" value="1"/>
</dbReference>
<proteinExistence type="predicted"/>
<dbReference type="Proteomes" id="UP000324738">
    <property type="component" value="Unassembled WGS sequence"/>
</dbReference>
<dbReference type="InterPro" id="IPR025333">
    <property type="entry name" value="DUF4239"/>
</dbReference>
<feature type="transmembrane region" description="Helical" evidence="1">
    <location>
        <begin position="28"/>
        <end position="48"/>
    </location>
</feature>
<feature type="transmembrane region" description="Helical" evidence="1">
    <location>
        <begin position="228"/>
        <end position="249"/>
    </location>
</feature>
<dbReference type="RefSeq" id="WP_149300073.1">
    <property type="nucleotide sequence ID" value="NZ_VTWH01000002.1"/>
</dbReference>
<protein>
    <submittedName>
        <fullName evidence="2">DUF4239 domain-containing protein</fullName>
    </submittedName>
</protein>
<evidence type="ECO:0000313" key="3">
    <source>
        <dbReference type="Proteomes" id="UP000324738"/>
    </source>
</evidence>
<feature type="transmembrane region" description="Helical" evidence="1">
    <location>
        <begin position="202"/>
        <end position="221"/>
    </location>
</feature>
<evidence type="ECO:0000256" key="1">
    <source>
        <dbReference type="SAM" id="Phobius"/>
    </source>
</evidence>
<dbReference type="OrthoDB" id="8444963at2"/>
<keyword evidence="3" id="KW-1185">Reference proteome</keyword>
<dbReference type="EMBL" id="VTWH01000002">
    <property type="protein sequence ID" value="KAA0970780.1"/>
    <property type="molecule type" value="Genomic_DNA"/>
</dbReference>
<name>A0A5B0DZ18_9HYPH</name>
<dbReference type="AlphaFoldDB" id="A0A5B0DZ18"/>
<keyword evidence="1" id="KW-1133">Transmembrane helix</keyword>
<keyword evidence="1" id="KW-0472">Membrane</keyword>
<sequence length="278" mass="30220">MSAGVPTQSSVQEQSEFMLTLLSLPQTALIIAIFVFVATMAGVALLILAVGQRLPAYRYLLIPAPPFIGVIATMWALALGFAASDLWVLANKADQALTTERSAIIRLADLASPGALNWAELRDEISNYVGAVEKHEHARSDLDAGHEEVDQTLQNILQIAIHPPMIVSSIAELKLVGALDDLHEARSQRLAVNKSAIDASKWYLMFSLSFLTMITIALVHLDKPVAGYSAIAIYSIACLAGFWILVVHLDPLSDTRPNFLSQHLSEARPTDGLWNRTG</sequence>
<comment type="caution">
    <text evidence="2">The sequence shown here is derived from an EMBL/GenBank/DDBJ whole genome shotgun (WGS) entry which is preliminary data.</text>
</comment>
<keyword evidence="1" id="KW-0812">Transmembrane</keyword>
<evidence type="ECO:0000313" key="2">
    <source>
        <dbReference type="EMBL" id="KAA0970780.1"/>
    </source>
</evidence>
<gene>
    <name evidence="2" type="ORF">FPY71_09905</name>
</gene>